<proteinExistence type="predicted"/>
<evidence type="ECO:0000313" key="4">
    <source>
        <dbReference type="Proteomes" id="UP000323876"/>
    </source>
</evidence>
<organism evidence="3 4">
    <name type="scientific">Nocardia colli</name>
    <dbReference type="NCBI Taxonomy" id="2545717"/>
    <lineage>
        <taxon>Bacteria</taxon>
        <taxon>Bacillati</taxon>
        <taxon>Actinomycetota</taxon>
        <taxon>Actinomycetes</taxon>
        <taxon>Mycobacteriales</taxon>
        <taxon>Nocardiaceae</taxon>
        <taxon>Nocardia</taxon>
    </lineage>
</organism>
<dbReference type="EMBL" id="VXLC01000008">
    <property type="protein sequence ID" value="KAA8887253.1"/>
    <property type="molecule type" value="Genomic_DNA"/>
</dbReference>
<dbReference type="AlphaFoldDB" id="A0A5N0EE88"/>
<feature type="compositionally biased region" description="Basic and acidic residues" evidence="1">
    <location>
        <begin position="107"/>
        <end position="120"/>
    </location>
</feature>
<name>A0A5N0EE88_9NOCA</name>
<comment type="caution">
    <text evidence="3">The sequence shown here is derived from an EMBL/GenBank/DDBJ whole genome shotgun (WGS) entry which is preliminary data.</text>
</comment>
<gene>
    <name evidence="3" type="ORF">F3087_20375</name>
</gene>
<dbReference type="RefSeq" id="WP_150403583.1">
    <property type="nucleotide sequence ID" value="NZ_VXLC01000008.1"/>
</dbReference>
<keyword evidence="2" id="KW-1133">Transmembrane helix</keyword>
<reference evidence="3 4" key="1">
    <citation type="submission" date="2019-09" db="EMBL/GenBank/DDBJ databases">
        <authorList>
            <person name="Wang X."/>
        </authorList>
    </citation>
    <scope>NUCLEOTIDE SEQUENCE [LARGE SCALE GENOMIC DNA]</scope>
    <source>
        <strain evidence="3 4">CICC 11023</strain>
    </source>
</reference>
<evidence type="ECO:0000256" key="1">
    <source>
        <dbReference type="SAM" id="MobiDB-lite"/>
    </source>
</evidence>
<feature type="region of interest" description="Disordered" evidence="1">
    <location>
        <begin position="85"/>
        <end position="151"/>
    </location>
</feature>
<evidence type="ECO:0000313" key="3">
    <source>
        <dbReference type="EMBL" id="KAA8887253.1"/>
    </source>
</evidence>
<dbReference type="OrthoDB" id="4314187at2"/>
<keyword evidence="4" id="KW-1185">Reference proteome</keyword>
<keyword evidence="2" id="KW-0472">Membrane</keyword>
<accession>A0A5N0EE88</accession>
<evidence type="ECO:0008006" key="5">
    <source>
        <dbReference type="Google" id="ProtNLM"/>
    </source>
</evidence>
<keyword evidence="2" id="KW-0812">Transmembrane</keyword>
<feature type="transmembrane region" description="Helical" evidence="2">
    <location>
        <begin position="47"/>
        <end position="72"/>
    </location>
</feature>
<sequence>MIIIIGLVVLIAAVIVGVAGVVANNGEAHFLSSDFAVFDYHFHGSSGLLFGYGIVLGAIGAVGLSLLLTGVWRVSRRNMAARRELRQSRREMAAVRRDLAGGSTPPARKEPVPQPHREPVWSRFVRRPATTPAGGTPRADSTTRVQAPASK</sequence>
<dbReference type="Proteomes" id="UP000323876">
    <property type="component" value="Unassembled WGS sequence"/>
</dbReference>
<evidence type="ECO:0000256" key="2">
    <source>
        <dbReference type="SAM" id="Phobius"/>
    </source>
</evidence>
<protein>
    <recommendedName>
        <fullName evidence="5">LapA family protein</fullName>
    </recommendedName>
</protein>
<feature type="compositionally biased region" description="Basic and acidic residues" evidence="1">
    <location>
        <begin position="85"/>
        <end position="99"/>
    </location>
</feature>